<sequence>MCNFSKTLWSTCCFEICSSHWGHFNCWAFHSRYLH</sequence>
<name>A0AAV2BKZ7_9ARAC</name>
<reference evidence="1 2" key="1">
    <citation type="submission" date="2024-04" db="EMBL/GenBank/DDBJ databases">
        <authorList>
            <person name="Rising A."/>
            <person name="Reimegard J."/>
            <person name="Sonavane S."/>
            <person name="Akerstrom W."/>
            <person name="Nylinder S."/>
            <person name="Hedman E."/>
            <person name="Kallberg Y."/>
        </authorList>
    </citation>
    <scope>NUCLEOTIDE SEQUENCE [LARGE SCALE GENOMIC DNA]</scope>
</reference>
<protein>
    <submittedName>
        <fullName evidence="1">Uncharacterized protein</fullName>
    </submittedName>
</protein>
<evidence type="ECO:0000313" key="1">
    <source>
        <dbReference type="EMBL" id="CAL1296887.1"/>
    </source>
</evidence>
<keyword evidence="2" id="KW-1185">Reference proteome</keyword>
<comment type="caution">
    <text evidence="1">The sequence shown here is derived from an EMBL/GenBank/DDBJ whole genome shotgun (WGS) entry which is preliminary data.</text>
</comment>
<accession>A0AAV2BKZ7</accession>
<gene>
    <name evidence="1" type="ORF">LARSCL_LOCUS19997</name>
</gene>
<dbReference type="EMBL" id="CAXIEN010000408">
    <property type="protein sequence ID" value="CAL1296887.1"/>
    <property type="molecule type" value="Genomic_DNA"/>
</dbReference>
<proteinExistence type="predicted"/>
<evidence type="ECO:0000313" key="2">
    <source>
        <dbReference type="Proteomes" id="UP001497382"/>
    </source>
</evidence>
<dbReference type="AlphaFoldDB" id="A0AAV2BKZ7"/>
<organism evidence="1 2">
    <name type="scientific">Larinioides sclopetarius</name>
    <dbReference type="NCBI Taxonomy" id="280406"/>
    <lineage>
        <taxon>Eukaryota</taxon>
        <taxon>Metazoa</taxon>
        <taxon>Ecdysozoa</taxon>
        <taxon>Arthropoda</taxon>
        <taxon>Chelicerata</taxon>
        <taxon>Arachnida</taxon>
        <taxon>Araneae</taxon>
        <taxon>Araneomorphae</taxon>
        <taxon>Entelegynae</taxon>
        <taxon>Araneoidea</taxon>
        <taxon>Araneidae</taxon>
        <taxon>Larinioides</taxon>
    </lineage>
</organism>
<dbReference type="Proteomes" id="UP001497382">
    <property type="component" value="Unassembled WGS sequence"/>
</dbReference>